<dbReference type="PROSITE" id="PS00012">
    <property type="entry name" value="PHOSPHOPANTETHEINE"/>
    <property type="match status" value="2"/>
</dbReference>
<dbReference type="SUPFAM" id="SSF55048">
    <property type="entry name" value="Probable ACP-binding domain of malonyl-CoA ACP transacylase"/>
    <property type="match status" value="3"/>
</dbReference>
<dbReference type="InterPro" id="IPR015083">
    <property type="entry name" value="NorB/c/GfsB-D-like_docking"/>
</dbReference>
<dbReference type="InterPro" id="IPR016036">
    <property type="entry name" value="Malonyl_transacylase_ACP-bd"/>
</dbReference>
<dbReference type="PROSITE" id="PS52004">
    <property type="entry name" value="KS3_2"/>
    <property type="match status" value="3"/>
</dbReference>
<dbReference type="InterPro" id="IPR014043">
    <property type="entry name" value="Acyl_transferase_dom"/>
</dbReference>
<dbReference type="Gene3D" id="1.10.1200.10">
    <property type="entry name" value="ACP-like"/>
    <property type="match status" value="3"/>
</dbReference>
<feature type="active site" description="Proton acceptor; for dehydratase activity" evidence="9">
    <location>
        <position position="3002"/>
    </location>
</feature>
<dbReference type="InterPro" id="IPR050091">
    <property type="entry name" value="PKS_NRPS_Biosynth_Enz"/>
</dbReference>
<dbReference type="FunFam" id="3.40.50.720:FF:000209">
    <property type="entry name" value="Polyketide synthase Pks12"/>
    <property type="match status" value="1"/>
</dbReference>
<dbReference type="Gene3D" id="6.10.140.1830">
    <property type="match status" value="1"/>
</dbReference>
<dbReference type="InterPro" id="IPR020841">
    <property type="entry name" value="PKS_Beta-ketoAc_synthase_dom"/>
</dbReference>
<dbReference type="Gene3D" id="3.40.366.10">
    <property type="entry name" value="Malonyl-Coenzyme A Acyl Carrier Protein, domain 2"/>
    <property type="match status" value="3"/>
</dbReference>
<dbReference type="InterPro" id="IPR013968">
    <property type="entry name" value="PKS_KR"/>
</dbReference>
<dbReference type="InterPro" id="IPR049551">
    <property type="entry name" value="PKS_DH_C"/>
</dbReference>
<evidence type="ECO:0000259" key="12">
    <source>
        <dbReference type="PROSITE" id="PS52019"/>
    </source>
</evidence>
<feature type="active site" description="Proton acceptor; for dehydratase activity" evidence="9">
    <location>
        <position position="958"/>
    </location>
</feature>
<dbReference type="Gene3D" id="3.10.129.110">
    <property type="entry name" value="Polyketide synthase dehydratase"/>
    <property type="match status" value="2"/>
</dbReference>
<dbReference type="EMBL" id="MTBP01000002">
    <property type="protein sequence ID" value="POM24523.1"/>
    <property type="molecule type" value="Genomic_DNA"/>
</dbReference>
<protein>
    <submittedName>
        <fullName evidence="13">Phenolphthiocerol synthesis polyketide synthase type I Pks15/1</fullName>
        <ecNumber evidence="13">2.3.1.41</ecNumber>
    </submittedName>
</protein>
<dbReference type="SUPFAM" id="SSF47336">
    <property type="entry name" value="ACP-like"/>
    <property type="match status" value="3"/>
</dbReference>
<dbReference type="Pfam" id="PF18369">
    <property type="entry name" value="PKS_DE"/>
    <property type="match status" value="1"/>
</dbReference>
<evidence type="ECO:0000256" key="6">
    <source>
        <dbReference type="ARBA" id="ARBA00023194"/>
    </source>
</evidence>
<evidence type="ECO:0000256" key="1">
    <source>
        <dbReference type="ARBA" id="ARBA00001957"/>
    </source>
</evidence>
<dbReference type="InterPro" id="IPR049552">
    <property type="entry name" value="PKS_DH_N"/>
</dbReference>
<dbReference type="Pfam" id="PF21089">
    <property type="entry name" value="PKS_DH_N"/>
    <property type="match status" value="2"/>
</dbReference>
<sequence>MSNEEKIRDYLKRVTADLRRTRQRVREVEAEKYEPIAIVGMACRFPGDVRSADDLWDLVAEGRDGISEFPTNRGWATDLYDPDPDHPGTTYTRLGGFLHDADTFDAAFFGISPREALAMDPQQRLLLETAWETVESAGFDPSRLRGQSVGVFTGVLSSHYGSHLLIETPEEIQGYLSTGISNSVASGRVAYTFGFEGPAVTIDTACSSSLVAMHLAAHSLRSGECTMALAGGVTIMAAPTPFVDFSRQRGLAPDGRCKPFAAAADGTGWGEGVGLLLLERLSDAQRNGHRVLSVIKGSAVNQDGASNGLAAPNGPSQQRVIELALANARLTADQVDAVEAHGTGTRLGDPIEAQALLNTYGRQHPADLPLHLGSIKSNIGHAQAAAGVAGVIKMVQAMRHGLLPESLNLDEPSPHVDWSAGNVALLDRARPWPETGHPRRAAVSSFGISGTNAHLILEEPPAPTEDVPAAEPRTPAVALPLSATTPEALREAAVRLDARLAADPELVPADLAAPLAGRTLFDHRAVIVTGRDDRAEMSATLAALAAGTPHRSLVLGPEALPSGGGTVFVFPGQGSQWAGMGVQLIAESPVFAAAIDECAQALRPYTGWDLHDVLAAPELPTAADVIQPTLFALMVALARLWEHHGIRPDAVIGHSQGEIAAAHIAGALTLDDAARIVTKRAQALTTITDSGRMVSVPLSSADAQALITRLDLTGDLHVAALNGPQHTIVAGTTPSAEALVAHCAAENIDARMIAVDYASHTPHMHALRARLLSDLGAVTPQQAAIPFHSTLTGELVEDTTTLDAAYWYDNLANPVQFHPTLTALAANHTAFIEASPHPILVPAILDTVLPPVTAQPTLRRDHGGHRQFLTSLAAHHTHAAAPATDWHAPSTANTQAPTYPFQRRRFWLDGGSPITKVSGLGLTSAEHPLLGAAVEHPDGAMAFTARLSLDTQPWLADHAVQGTPLLPGTAFLDLALHAGHLAGCAMVEELTLQAPLVFASPDPWDLHVTVSAPGDDGRRTFAVHSRPDAVPEWTANATGVLAPETVANTPAPAPETGTTVDITGLYERLADQGYNYGPAFQNLHELHRDDSTLYAHVRLPSDTSTTDYGLHPALLDAALHALAAGQEDGGGVSLPFAWSGVRLHAAGADTLRVTLTRRGDDAVALYATDPAGQPVLTVEELTLRPLGADLTSVATAPAVHDLFHLAWHPLAESAPAEPAEAAFLADGVAELAEGDVPADVVAPPSLFATSCAHGTDDCGCPEAVLSATASALALVREWLTTPAVDRSRLTLVTRRAQALPGDEGELSLAQAAVWGLVRSAQNEHPGRFGLLDVGGDVERDAILRAVAVARATDEPQLALRGETLHQGRLADSRKEYLIPPEGDGWQLEKIVRTGTLEDVVLQPTSLHEEPVGPDDVRIRTHAGGLNFRDVLASLGMVNARTPIGGEEAGVVTEVGANVTAFAPGDRVAGLFTHAGIGPVAMTDHRLVMKIPDDWTFPQAATVPVAFLTAYYGLVTLGGIKKGQKVLIHTATGGVGQAALQIARLHGAEIYATASPRKWPVLRAFGLDDDHIANSRATDYEQQFRRTAPDGIDIVLNSLANEHTDASLRLLNPHGHFVEMGKTDIRTPDQLTHHPDIHYQPFDLMDAGTAHLHEMLTVLRDLFAGGTLAPLPCTSFPVTRTHHAIRTLSQARHIGKVTISVPQPSRPGTVLITGGTGTLGALVAEHLVTRHDARRLLLVSRRGPDAPGADDLRTRLENLGAHVTIAACDVADADALAALLAAVPEEHPLRTVIHAAGVLRDAPLESQTEEHLAAVFRPKVDAAWNLHRQTEDLDAFVLFSSAAGTLGNPGQANYAAANTYLDALAALRRAQNLPATSIAWGLWEQASGMTADLTATDLDRLRRSGVTPLSDAHGLELLDTALRLDEPHAIAAPITAATTAHHPSPLLRGLAPATRRTATTGAPAAGSLTGLAHELASLTAEEQARRMLEVVRTEAAAVLGHPNPAAVAPDRPFKELGFDSLTAVELRNRLNNATQLRLPPTLIFDHPSPEALAAQLRTQLAPRAAAPASPGAARVTVGDDEPIAIVGMGCRYPGDVRTPQELWALVTGEVDALTAFPADRGWPANLFDPDPAQPNTSYTDQGGFLHDAGDFDPAFFGISPREALAMDPQQRLLLETAWETLESAGLDPARLRERAVGVYAGALASNYGAHLLFEAPEDVSGYLSTGISNSVASGRISYAFGFQGPAVTIDTACSSSLVAMHLAAQALRSGECEMALAGGVTIMAAPTPFLEFSRQRGLAPDGRCKPFAAAADGTGFAEGVGLVLLERLSDAQRLGHPVLAVVRGSAVNQDGASNGLSAPNGPSQERVIRQALANARLTPDDVDLIEGHGTGTTLGDPIEAQALLNTYGRRETADRPAYLGSIKSNIGHTQAAAGIASVIKSVYALQQGVLPRTLHIDEPTEHVDWTAGHVALLDRARPWPEVGRARRAAVSSFGISGTNAHLILEEPPAPDPVEAPQDELPAVALPLSAKTPEALHDAARRLAVRLASDADLTPAALAAPLAGRTLFDHRAVIVTGRDDRAEAAAALTALAAGEFHDGLVTRTGDLPGGVGTVFVFPGQGSQWAGMGVQLMAESPLFAAAIDECAEALRPYTGWDLRDVLAAPDVPTAIDVIQPTLFALMVALARLWEHHGIRPDAVIGHSQGEIAAAHIAGALTLDDAARIVTKRAQALTTLTDSGRMVSVALSPADAEALIARLDLTGDLHVAALNAPARTVVAGTTPSAEAFVAHCEAENLDARMIPVDYASHTPHMHALREQILSDLGTVTPRQATIPFHSTLTGGLVEDTTALDATYWYENLANPVQFHPTLTALAADHAAFIEASPHPVLVQAIRETVEPPVSAHPTLRRDHGGHRQFLSSLAAHHVHAATPTTGWHAPSATGVQPPTYPFQRQRYWLTSTGAGNASGLGLSPADHPLLATTTPLPDDRWQATARLSLDTLPWFPDHAVLATPLLPGAAFLDLALHAGRAVGCPAVEELTLNAPLILSGTAPRDLHLTVAAPDEQGRRRLTFHSRTGTGDDAWVEHGTGVLGPDEEPLPARVEPPAADAVDVSGLYDRLADQGYNYGPAFQNLRELHRDGATLHARVALDPDVAADGYGVHPALFDAALHALAVRDTGSGEIPLPFAWRDVVLAATDAAELHVQITDVGERTVRIDAWDPSGVPVLSVGALTLRAVSAEEFLRAFAAAADRSLFEIVWGAAETAEAPAEPPVPLDAATTLDALAERPPAHVLLDVPSGGDDPALVRAATAEVLDVVRRWVADERFADARLVVRTRDAVAVADEDVAPAQAPVWGLVRAAQSENPGQLVLVDTDGSPASADALAAAVAIGHPQVTLREGRALIPRLVPVARPASPASLPGQGTVLITGGTGTLGALVAEHLVTRHDARHLLLVSRRGPDAPGADDLKTRLEDLGAQVTIAACDTADPEALADLLAAIPEEHPLKTVVHAAGVLQDAPLEGQTDEHLATVFPSKVDAAWNLHRQTRDLDAFILFSSAAGTLGNPGQANYAAANTYLDALAHHRRAHDLPATSIAWGLWEQTSGMTADLSPADIARLRRTGLVPLSDAHGLELLDAALALGRPYLLAATLTTGGAADHPSPLLRSLAPKTRRASGGAGAALLQQLAELNEEQRLRHLLGVVRTQAAAVLGHAAPDTIAAARPFKELGFDSLTAVELRNRLGSATQLRLPPTLVFDHPSPEALAAYLLSRITEQPARAGTARRAAAADEPIAIVGMGCHYPGDVHTPRDLWALVTGEADAITAFPADRGWPANLFHPDPAQPNTSYTNQGGFLNNAGDFDPGFFSISPREAVAMDPQQRLLLETAWETLENAGLDPSKLRRSPIGVYTGVLSSDYGIRMLNDGPEEFEGYLLTSNSGSVASGRISYAFGFEGPAVTVDTACSSSLVAMHLAAQALRSGECEMALAGGVTVMATPSIFVEFSRQRGLAPDGRCKPFAAAADGTGFAEGAGLVLLERLSDAERNGHPVLAVLRGSAVNQDGASNGLSAPNGPSQERVIEQALANARLTADQVDLIEGHGTGTTLGDPIEAQALLNTYGRHHTADRPAYLGSIKSNIGHTQAAAGAAGVIKAVYALRHGVLPRTLHVDEPSPHVDWTTASLSLLAESAPWPETGGPRRAAVSSFGISGTNAHLILEQAPEPAGVPDAPGPRTAALTLSAKDPEALRAAAGRLHDHLAAHPETEPAALAAPLAARTLFDHRAVVVTDGADPAGAHRALTALATGRPHPAVITGVPDGTGEGVAFLLSGQGSQMPGMGRGLYDTSPVFAEAFDTVCAAFDPHLDTSLKDVILSGDELINDTAYAQPGLFTVQVALHHLLRHHGITPDVLIGHSLGELTAAHLAGLWSLGDATALVAARARLMSALPPGGAMLTVRTPVDALPPLPATIAVAAVNTPLSTVLSGPLDALDAFAAVLDEHGIKHQRLVVSHAFHSSLMEPMLAEFREVAAGLTYHPTTVPIVSNLTGETATDERLGDPGYWTDHIRGTVRFHDGLTHLHATHNPAVYLELGPRPTLSTLTRQALGDDATVQPVLDHRLADDVAFLTALAHVHTGTRVPVDWRAAPAASAEPLPTYPFQHRTYWYESPADDRSTAAEPAQGTALWSAIDRQDVAAFSAALDVDLDDPGKRRLLAELLPAMSAWRRSGAWWHEPSWQRVPVTSDASLSGTWLLLRPEPGDAPDDELIDALTRTLAERGAEPVPVDVPADPDADADRLAGAIVRAAHGTAVAGILCLTALTTGRDGAPAPEPFPLHHQVVALPEALARAGVGAPLWFVTRGAVAEDPAGPPADAPLAQWWSVIETTKRSSPRGDLRAVDLPRAFPGRSARSFATALTGTDEMAVVRENGVFVRRLVRAAFTPEGTGWTPDGTVLVTGGTRGLGAETARWLAAAGAARIVLVRDPADPEDDAPAGFTTLTCDLADPAAVADLFAGLPAEPPLTAVFHTAAVPSGDDPDPRGAAALRAAWNLHDATADRPLSAFVLFAPLTASAAVCATRPGDLAAGAFHESLARSRRRSGLAATSILWGPVERPATSAENPPGLRPVRAALALRDLPRVLGGTASQLVVAEVGDGFPGAAAGTAREPEPAAHDGDPEGLLLRLEGRSPQERAGLLLEFVLTATAEALGHDTGRSVPPEADFLDLGITSLGALTMRDRLARATGLSLPPSAVYDLPTPSALAEYLGAELAGA</sequence>
<dbReference type="PANTHER" id="PTHR43775">
    <property type="entry name" value="FATTY ACID SYNTHASE"/>
    <property type="match status" value="1"/>
</dbReference>
<dbReference type="Pfam" id="PF08240">
    <property type="entry name" value="ADH_N"/>
    <property type="match status" value="1"/>
</dbReference>
<dbReference type="InterPro" id="IPR041618">
    <property type="entry name" value="PKS_DE"/>
</dbReference>
<dbReference type="Pfam" id="PF00109">
    <property type="entry name" value="ketoacyl-synt"/>
    <property type="match status" value="3"/>
</dbReference>
<evidence type="ECO:0000259" key="11">
    <source>
        <dbReference type="PROSITE" id="PS52004"/>
    </source>
</evidence>
<keyword evidence="8 13" id="KW-0012">Acyltransferase</keyword>
<dbReference type="Proteomes" id="UP000242367">
    <property type="component" value="Unassembled WGS sequence"/>
</dbReference>
<dbReference type="Gene3D" id="3.40.50.720">
    <property type="entry name" value="NAD(P)-binding Rossmann-like Domain"/>
    <property type="match status" value="3"/>
</dbReference>
<dbReference type="SMART" id="SM00822">
    <property type="entry name" value="PKS_KR"/>
    <property type="match status" value="3"/>
</dbReference>
<feature type="domain" description="PKS/mFAS DH" evidence="12">
    <location>
        <begin position="927"/>
        <end position="1192"/>
    </location>
</feature>
<feature type="active site" description="Proton donor; for dehydratase activity" evidence="9">
    <location>
        <position position="1116"/>
    </location>
</feature>
<dbReference type="PROSITE" id="PS50075">
    <property type="entry name" value="CARRIER"/>
    <property type="match status" value="3"/>
</dbReference>
<evidence type="ECO:0000256" key="3">
    <source>
        <dbReference type="ARBA" id="ARBA00022450"/>
    </source>
</evidence>
<keyword evidence="7" id="KW-0511">Multifunctional enzyme</keyword>
<dbReference type="CDD" id="cd00833">
    <property type="entry name" value="PKS"/>
    <property type="match status" value="3"/>
</dbReference>
<accession>A0A2P4UHJ5</accession>
<dbReference type="CDD" id="cd05195">
    <property type="entry name" value="enoyl_red"/>
    <property type="match status" value="1"/>
</dbReference>
<dbReference type="InterPro" id="IPR049900">
    <property type="entry name" value="PKS_mFAS_DH"/>
</dbReference>
<dbReference type="SMART" id="SM00829">
    <property type="entry name" value="PKS_ER"/>
    <property type="match status" value="1"/>
</dbReference>
<evidence type="ECO:0000256" key="4">
    <source>
        <dbReference type="ARBA" id="ARBA00022553"/>
    </source>
</evidence>
<gene>
    <name evidence="13" type="ORF">BTM25_31520</name>
</gene>
<dbReference type="SMART" id="SM01294">
    <property type="entry name" value="PKS_PP_betabranch"/>
    <property type="match status" value="2"/>
</dbReference>
<dbReference type="GO" id="GO:0004312">
    <property type="term" value="F:fatty acid synthase activity"/>
    <property type="evidence" value="ECO:0007669"/>
    <property type="project" value="TreeGrafter"/>
</dbReference>
<dbReference type="InterPro" id="IPR018201">
    <property type="entry name" value="Ketoacyl_synth_AS"/>
</dbReference>
<dbReference type="InterPro" id="IPR006162">
    <property type="entry name" value="Ppantetheine_attach_site"/>
</dbReference>
<dbReference type="InterPro" id="IPR009081">
    <property type="entry name" value="PP-bd_ACP"/>
</dbReference>
<feature type="region of interest" description="C-terminal hotdog fold" evidence="9">
    <location>
        <begin position="3102"/>
        <end position="3237"/>
    </location>
</feature>
<keyword evidence="14" id="KW-1185">Reference proteome</keyword>
<dbReference type="Pfam" id="PF08659">
    <property type="entry name" value="KR"/>
    <property type="match status" value="3"/>
</dbReference>
<dbReference type="InterPro" id="IPR014030">
    <property type="entry name" value="Ketoacyl_synth_N"/>
</dbReference>
<evidence type="ECO:0000313" key="13">
    <source>
        <dbReference type="EMBL" id="POM24523.1"/>
    </source>
</evidence>
<dbReference type="InterPro" id="IPR055123">
    <property type="entry name" value="SpnB-like_Rossmann"/>
</dbReference>
<name>A0A2P4UHJ5_9ACTN</name>
<dbReference type="InterPro" id="IPR036736">
    <property type="entry name" value="ACP-like_sf"/>
</dbReference>
<dbReference type="SMART" id="SM00823">
    <property type="entry name" value="PKS_PP"/>
    <property type="match status" value="3"/>
</dbReference>
<dbReference type="InterPro" id="IPR020843">
    <property type="entry name" value="ER"/>
</dbReference>
<comment type="cofactor">
    <cofactor evidence="1">
        <name>pantetheine 4'-phosphate</name>
        <dbReference type="ChEBI" id="CHEBI:47942"/>
    </cofactor>
</comment>
<dbReference type="GO" id="GO:0016491">
    <property type="term" value="F:oxidoreductase activity"/>
    <property type="evidence" value="ECO:0007669"/>
    <property type="project" value="InterPro"/>
</dbReference>
<dbReference type="RefSeq" id="WP_146059062.1">
    <property type="nucleotide sequence ID" value="NZ_MTBP01000002.1"/>
</dbReference>
<comment type="pathway">
    <text evidence="2">Antibiotic biosynthesis.</text>
</comment>
<dbReference type="SUPFAM" id="SSF53901">
    <property type="entry name" value="Thiolase-like"/>
    <property type="match status" value="3"/>
</dbReference>
<dbReference type="PANTHER" id="PTHR43775:SF51">
    <property type="entry name" value="INACTIVE PHENOLPHTHIOCEROL SYNTHESIS POLYKETIDE SYNTHASE TYPE I PKS1-RELATED"/>
    <property type="match status" value="1"/>
</dbReference>
<dbReference type="SMART" id="SM00825">
    <property type="entry name" value="PKS_KS"/>
    <property type="match status" value="3"/>
</dbReference>
<dbReference type="InterPro" id="IPR020807">
    <property type="entry name" value="PKS_DH"/>
</dbReference>
<dbReference type="InterPro" id="IPR036291">
    <property type="entry name" value="NAD(P)-bd_dom_sf"/>
</dbReference>
<evidence type="ECO:0000256" key="2">
    <source>
        <dbReference type="ARBA" id="ARBA00004792"/>
    </source>
</evidence>
<evidence type="ECO:0000256" key="8">
    <source>
        <dbReference type="ARBA" id="ARBA00023315"/>
    </source>
</evidence>
<dbReference type="Gene3D" id="3.90.180.10">
    <property type="entry name" value="Medium-chain alcohol dehydrogenases, catalytic domain"/>
    <property type="match status" value="1"/>
</dbReference>
<dbReference type="SMART" id="SM00826">
    <property type="entry name" value="PKS_DH"/>
    <property type="match status" value="2"/>
</dbReference>
<feature type="domain" description="Ketosynthase family 3 (KS3)" evidence="11">
    <location>
        <begin position="33"/>
        <end position="459"/>
    </location>
</feature>
<dbReference type="PROSITE" id="PS52019">
    <property type="entry name" value="PKS_MFAS_DH"/>
    <property type="match status" value="2"/>
</dbReference>
<dbReference type="Gene3D" id="3.40.50.11460">
    <property type="match status" value="1"/>
</dbReference>
<dbReference type="SUPFAM" id="SSF50129">
    <property type="entry name" value="GroES-like"/>
    <property type="match status" value="1"/>
</dbReference>
<dbReference type="GO" id="GO:0006633">
    <property type="term" value="P:fatty acid biosynthetic process"/>
    <property type="evidence" value="ECO:0007669"/>
    <property type="project" value="InterPro"/>
</dbReference>
<comment type="caution">
    <text evidence="13">The sequence shown here is derived from an EMBL/GenBank/DDBJ whole genome shotgun (WGS) entry which is preliminary data.</text>
</comment>
<dbReference type="Pfam" id="PF13602">
    <property type="entry name" value="ADH_zinc_N_2"/>
    <property type="match status" value="1"/>
</dbReference>
<dbReference type="InterPro" id="IPR001227">
    <property type="entry name" value="Ac_transferase_dom_sf"/>
</dbReference>
<evidence type="ECO:0000313" key="14">
    <source>
        <dbReference type="Proteomes" id="UP000242367"/>
    </source>
</evidence>
<evidence type="ECO:0000256" key="7">
    <source>
        <dbReference type="ARBA" id="ARBA00023268"/>
    </source>
</evidence>
<dbReference type="SUPFAM" id="SSF51735">
    <property type="entry name" value="NAD(P)-binding Rossmann-fold domains"/>
    <property type="match status" value="7"/>
</dbReference>
<dbReference type="InterPro" id="IPR011032">
    <property type="entry name" value="GroES-like_sf"/>
</dbReference>
<feature type="domain" description="Carrier" evidence="10">
    <location>
        <begin position="3687"/>
        <end position="3762"/>
    </location>
</feature>
<dbReference type="SMART" id="SM00827">
    <property type="entry name" value="PKS_AT"/>
    <property type="match status" value="3"/>
</dbReference>
<keyword evidence="5 13" id="KW-0808">Transferase</keyword>
<dbReference type="Pfam" id="PF00698">
    <property type="entry name" value="Acyl_transf_1"/>
    <property type="match status" value="3"/>
</dbReference>
<dbReference type="GO" id="GO:0033068">
    <property type="term" value="P:macrolide biosynthetic process"/>
    <property type="evidence" value="ECO:0007669"/>
    <property type="project" value="UniProtKB-ARBA"/>
</dbReference>
<dbReference type="FunFam" id="3.40.366.10:FF:000002">
    <property type="entry name" value="Probable polyketide synthase 2"/>
    <property type="match status" value="2"/>
</dbReference>
<feature type="region of interest" description="N-terminal hotdog fold" evidence="9">
    <location>
        <begin position="2971"/>
        <end position="3093"/>
    </location>
</feature>
<dbReference type="FunFam" id="1.10.1200.10:FF:000007">
    <property type="entry name" value="Probable polyketide synthase pks17"/>
    <property type="match status" value="2"/>
</dbReference>
<dbReference type="InterPro" id="IPR014031">
    <property type="entry name" value="Ketoacyl_synth_C"/>
</dbReference>
<evidence type="ECO:0000256" key="9">
    <source>
        <dbReference type="PROSITE-ProRule" id="PRU01363"/>
    </source>
</evidence>
<dbReference type="Gene3D" id="3.40.47.10">
    <property type="match status" value="3"/>
</dbReference>
<dbReference type="PROSITE" id="PS00606">
    <property type="entry name" value="KS3_1"/>
    <property type="match status" value="3"/>
</dbReference>
<dbReference type="Pfam" id="PF02801">
    <property type="entry name" value="Ketoacyl-synt_C"/>
    <property type="match status" value="3"/>
</dbReference>
<evidence type="ECO:0000259" key="10">
    <source>
        <dbReference type="PROSITE" id="PS50075"/>
    </source>
</evidence>
<dbReference type="FunFam" id="3.40.47.10:FF:000019">
    <property type="entry name" value="Polyketide synthase type I"/>
    <property type="match status" value="3"/>
</dbReference>
<feature type="domain" description="Carrier" evidence="10">
    <location>
        <begin position="5173"/>
        <end position="5248"/>
    </location>
</feature>
<feature type="domain" description="PKS/mFAS DH" evidence="12">
    <location>
        <begin position="2971"/>
        <end position="3237"/>
    </location>
</feature>
<dbReference type="InterPro" id="IPR013154">
    <property type="entry name" value="ADH-like_N"/>
</dbReference>
<proteinExistence type="predicted"/>
<dbReference type="Pfam" id="PF14765">
    <property type="entry name" value="PS-DH"/>
    <property type="match status" value="2"/>
</dbReference>
<feature type="domain" description="Ketosynthase family 3 (KS3)" evidence="11">
    <location>
        <begin position="2079"/>
        <end position="2505"/>
    </location>
</feature>
<reference evidence="13 14" key="1">
    <citation type="journal article" date="2017" name="Chemistry">
        <title>Isolation, Biosynthesis and Chemical Modifications of Rubterolones A-F: Rare Tropolone Alkaloids from Actinomadura sp. 5-2.</title>
        <authorList>
            <person name="Guo H."/>
            <person name="Benndorf R."/>
            <person name="Leichnitz D."/>
            <person name="Klassen J.L."/>
            <person name="Vollmers J."/>
            <person name="Gorls H."/>
            <person name="Steinacker M."/>
            <person name="Weigel C."/>
            <person name="Dahse H.M."/>
            <person name="Kaster A.K."/>
            <person name="de Beer Z.W."/>
            <person name="Poulsen M."/>
            <person name="Beemelmanns C."/>
        </authorList>
    </citation>
    <scope>NUCLEOTIDE SEQUENCE [LARGE SCALE GENOMIC DNA]</scope>
    <source>
        <strain evidence="13 14">5-2</strain>
    </source>
</reference>
<dbReference type="InterPro" id="IPR016035">
    <property type="entry name" value="Acyl_Trfase/lysoPLipase"/>
</dbReference>
<keyword evidence="3" id="KW-0596">Phosphopantetheine</keyword>
<dbReference type="EC" id="2.3.1.41" evidence="13"/>
<feature type="active site" description="Proton donor; for dehydratase activity" evidence="9">
    <location>
        <position position="3161"/>
    </location>
</feature>
<dbReference type="InterPro" id="IPR020806">
    <property type="entry name" value="PKS_PP-bd"/>
</dbReference>
<dbReference type="GO" id="GO:0004315">
    <property type="term" value="F:3-oxoacyl-[acyl-carrier-protein] synthase activity"/>
    <property type="evidence" value="ECO:0007669"/>
    <property type="project" value="UniProtKB-EC"/>
</dbReference>
<dbReference type="Pfam" id="PF16197">
    <property type="entry name" value="KAsynt_C_assoc"/>
    <property type="match status" value="3"/>
</dbReference>
<keyword evidence="4" id="KW-0597">Phosphoprotein</keyword>
<dbReference type="InterPro" id="IPR057326">
    <property type="entry name" value="KR_dom"/>
</dbReference>
<dbReference type="SUPFAM" id="SSF52151">
    <property type="entry name" value="FabD/lysophospholipase-like"/>
    <property type="match status" value="3"/>
</dbReference>
<keyword evidence="6" id="KW-0045">Antibiotic biosynthesis</keyword>
<dbReference type="GO" id="GO:0031177">
    <property type="term" value="F:phosphopantetheine binding"/>
    <property type="evidence" value="ECO:0007669"/>
    <property type="project" value="InterPro"/>
</dbReference>
<dbReference type="Pfam" id="PF22953">
    <property type="entry name" value="SpnB_Rossmann"/>
    <property type="match status" value="2"/>
</dbReference>
<feature type="domain" description="Ketosynthase family 3 (KS3)" evidence="11">
    <location>
        <begin position="3779"/>
        <end position="4205"/>
    </location>
</feature>
<dbReference type="CDD" id="cd08952">
    <property type="entry name" value="KR_1_SDR_x"/>
    <property type="match status" value="1"/>
</dbReference>
<feature type="domain" description="Carrier" evidence="10">
    <location>
        <begin position="1984"/>
        <end position="2059"/>
    </location>
</feature>
<dbReference type="InterPro" id="IPR016039">
    <property type="entry name" value="Thiolase-like"/>
</dbReference>
<dbReference type="Pfam" id="PF00550">
    <property type="entry name" value="PP-binding"/>
    <property type="match status" value="3"/>
</dbReference>
<dbReference type="PROSITE" id="PS50007">
    <property type="entry name" value="PIPLC_X_DOMAIN"/>
    <property type="match status" value="1"/>
</dbReference>
<dbReference type="Gene3D" id="3.30.70.3290">
    <property type="match status" value="3"/>
</dbReference>
<dbReference type="CDD" id="cd08956">
    <property type="entry name" value="KR_3_FAS_SDR_x"/>
    <property type="match status" value="2"/>
</dbReference>
<organism evidence="13 14">
    <name type="scientific">Actinomadura rubteroloni</name>
    <dbReference type="NCBI Taxonomy" id="1926885"/>
    <lineage>
        <taxon>Bacteria</taxon>
        <taxon>Bacillati</taxon>
        <taxon>Actinomycetota</taxon>
        <taxon>Actinomycetes</taxon>
        <taxon>Streptosporangiales</taxon>
        <taxon>Thermomonosporaceae</taxon>
        <taxon>Actinomadura</taxon>
    </lineage>
</organism>
<feature type="region of interest" description="C-terminal hotdog fold" evidence="9">
    <location>
        <begin position="1057"/>
        <end position="1192"/>
    </location>
</feature>
<dbReference type="Pfam" id="PF08990">
    <property type="entry name" value="Docking"/>
    <property type="match status" value="1"/>
</dbReference>
<evidence type="ECO:0000256" key="5">
    <source>
        <dbReference type="ARBA" id="ARBA00022679"/>
    </source>
</evidence>
<dbReference type="InterPro" id="IPR042104">
    <property type="entry name" value="PKS_dehydratase_sf"/>
</dbReference>
<dbReference type="InterPro" id="IPR032821">
    <property type="entry name" value="PKS_assoc"/>
</dbReference>
<feature type="region of interest" description="N-terminal hotdog fold" evidence="9">
    <location>
        <begin position="927"/>
        <end position="1048"/>
    </location>
</feature>